<dbReference type="InterPro" id="IPR003819">
    <property type="entry name" value="TauD/TfdA-like"/>
</dbReference>
<comment type="catalytic activity">
    <reaction evidence="15">
        <text>N(6),N(6),N(6)-trimethyl-L-lysine + 2-oxoglutarate + O2 = (3S)-3-hydroxy-N(6),N(6),N(6)-trimethyl-L-lysine + succinate + CO2</text>
        <dbReference type="Rhea" id="RHEA:14181"/>
        <dbReference type="ChEBI" id="CHEBI:15379"/>
        <dbReference type="ChEBI" id="CHEBI:16526"/>
        <dbReference type="ChEBI" id="CHEBI:16810"/>
        <dbReference type="ChEBI" id="CHEBI:30031"/>
        <dbReference type="ChEBI" id="CHEBI:58100"/>
        <dbReference type="ChEBI" id="CHEBI:141499"/>
        <dbReference type="EC" id="1.14.11.8"/>
    </reaction>
</comment>
<dbReference type="Pfam" id="PF02668">
    <property type="entry name" value="TauD"/>
    <property type="match status" value="1"/>
</dbReference>
<dbReference type="InterPro" id="IPR038492">
    <property type="entry name" value="GBBH-like_N_sf"/>
</dbReference>
<evidence type="ECO:0000256" key="1">
    <source>
        <dbReference type="ARBA" id="ARBA00001954"/>
    </source>
</evidence>
<sequence>MLNRAGSLSRPVPLAARCARTHAVRGFKTSTASLAAARNASPKAVKKDKVEKVSTTLTEQSQIRIKGETAGDSAEYRTFPNLWLRDNCQCGSCVNPDTRQRNFDTFQLPKDVRPVKFLETEKALEIEWSDSHNSSHPWLWLRSLFKKGYIEEFGKDHPIRYWGQDVRGESIKEMPPYVDYEHALNDKEGMARLTRNIWMRGFCFVENSPHTPEATESLLKKIGPIQNTHYGGFYDFIPDLAMADTAYTNLALPAHTDTTYFTEPAGLQAFHCLSHEAPPDADPSEPLGGESLLVDGLNCARILQKKYPDAYDVLRAVKLPWHASGNEGIAIAPRCAFPVIEEHGNTPFRIRWNNDDRGVVNVFQAEQWYDAAQKWVEIVRHESNEFWFKLNPGRILIFNNWRIMHGRSAFQGTRRICGAYVPYDDFVSRYRTTNFEHEQVIGHNLHSSPSDTLARSKTDYNRIIAGP</sequence>
<dbReference type="PANTHER" id="PTHR10696:SF51">
    <property type="entry name" value="TRIMETHYLLYSINE DIOXYGENASE, MITOCHONDRIAL"/>
    <property type="match status" value="1"/>
</dbReference>
<keyword evidence="9" id="KW-0560">Oxidoreductase</keyword>
<dbReference type="FunFam" id="3.30.2020.30:FF:000002">
    <property type="entry name" value="Putative gamma-butyrobetaine dioxygenase"/>
    <property type="match status" value="1"/>
</dbReference>
<dbReference type="GO" id="GO:0050353">
    <property type="term" value="F:trimethyllysine dioxygenase activity"/>
    <property type="evidence" value="ECO:0007669"/>
    <property type="project" value="UniProtKB-EC"/>
</dbReference>
<evidence type="ECO:0000259" key="17">
    <source>
        <dbReference type="Pfam" id="PF02668"/>
    </source>
</evidence>
<keyword evidence="8" id="KW-0223">Dioxygenase</keyword>
<dbReference type="PANTHER" id="PTHR10696">
    <property type="entry name" value="GAMMA-BUTYROBETAINE HYDROXYLASE-RELATED"/>
    <property type="match status" value="1"/>
</dbReference>
<keyword evidence="20" id="KW-1185">Reference proteome</keyword>
<reference evidence="19" key="1">
    <citation type="submission" date="2021-04" db="EMBL/GenBank/DDBJ databases">
        <title>Draft genome of Fusarium avenaceum strain F156N33, isolated from an atmospheric sample in Virginia.</title>
        <authorList>
            <person name="Yang S."/>
            <person name="Vinatzer B.A."/>
            <person name="Coleman J."/>
        </authorList>
    </citation>
    <scope>NUCLEOTIDE SEQUENCE</scope>
    <source>
        <strain evidence="19">F156N33</strain>
    </source>
</reference>
<dbReference type="EC" id="1.14.11.8" evidence="5"/>
<evidence type="ECO:0000256" key="2">
    <source>
        <dbReference type="ARBA" id="ARBA00001961"/>
    </source>
</evidence>
<keyword evidence="10" id="KW-0408">Iron</keyword>
<dbReference type="InterPro" id="IPR010376">
    <property type="entry name" value="GBBH-like_N"/>
</dbReference>
<dbReference type="NCBIfam" id="TIGR02410">
    <property type="entry name" value="carnitine_TMLD"/>
    <property type="match status" value="1"/>
</dbReference>
<dbReference type="InterPro" id="IPR050411">
    <property type="entry name" value="AlphaKG_dependent_hydroxylases"/>
</dbReference>
<comment type="similarity">
    <text evidence="4">Belongs to the gamma-BBH/TMLD family.</text>
</comment>
<comment type="pathway">
    <text evidence="3">Amine and polyamine biosynthesis; carnitine biosynthesis.</text>
</comment>
<evidence type="ECO:0000256" key="8">
    <source>
        <dbReference type="ARBA" id="ARBA00022964"/>
    </source>
</evidence>
<evidence type="ECO:0000256" key="14">
    <source>
        <dbReference type="ARBA" id="ARBA00046008"/>
    </source>
</evidence>
<proteinExistence type="inferred from homology"/>
<evidence type="ECO:0000313" key="19">
    <source>
        <dbReference type="EMBL" id="KAG5660633.1"/>
    </source>
</evidence>
<name>A0A9P7H6A4_9HYPO</name>
<keyword evidence="6" id="KW-0479">Metal-binding</keyword>
<dbReference type="Gene3D" id="3.30.2020.30">
    <property type="match status" value="1"/>
</dbReference>
<comment type="cofactor">
    <cofactor evidence="1">
        <name>Fe(2+)</name>
        <dbReference type="ChEBI" id="CHEBI:29033"/>
    </cofactor>
</comment>
<evidence type="ECO:0000256" key="11">
    <source>
        <dbReference type="ARBA" id="ARBA00030363"/>
    </source>
</evidence>
<feature type="domain" description="Gamma-butyrobetaine hydroxylase-like N-terminal" evidence="18">
    <location>
        <begin position="77"/>
        <end position="142"/>
    </location>
</feature>
<comment type="cofactor">
    <cofactor evidence="2">
        <name>L-ascorbate</name>
        <dbReference type="ChEBI" id="CHEBI:38290"/>
    </cofactor>
</comment>
<dbReference type="Proteomes" id="UP000782241">
    <property type="component" value="Unassembled WGS sequence"/>
</dbReference>
<evidence type="ECO:0000256" key="6">
    <source>
        <dbReference type="ARBA" id="ARBA00022723"/>
    </source>
</evidence>
<dbReference type="SUPFAM" id="SSF51197">
    <property type="entry name" value="Clavaminate synthase-like"/>
    <property type="match status" value="1"/>
</dbReference>
<dbReference type="Gene3D" id="3.60.130.10">
    <property type="entry name" value="Clavaminate synthase-like"/>
    <property type="match status" value="1"/>
</dbReference>
<accession>A0A9P7H6A4</accession>
<evidence type="ECO:0000256" key="9">
    <source>
        <dbReference type="ARBA" id="ARBA00023002"/>
    </source>
</evidence>
<evidence type="ECO:0000259" key="18">
    <source>
        <dbReference type="Pfam" id="PF06155"/>
    </source>
</evidence>
<dbReference type="EMBL" id="JAGPUO010000009">
    <property type="protein sequence ID" value="KAG5660633.1"/>
    <property type="molecule type" value="Genomic_DNA"/>
</dbReference>
<protein>
    <recommendedName>
        <fullName evidence="16">Trimethyllysine dioxygenase</fullName>
        <ecNumber evidence="5">1.14.11.8</ecNumber>
    </recommendedName>
    <alternativeName>
        <fullName evidence="12">Epsilon-trimethyllysine 2-oxoglutarate dioxygenase</fullName>
    </alternativeName>
    <alternativeName>
        <fullName evidence="11">TML hydroxylase</fullName>
    </alternativeName>
    <alternativeName>
        <fullName evidence="13">TML-alpha-ketoglutarate dioxygenase</fullName>
    </alternativeName>
</protein>
<dbReference type="AlphaFoldDB" id="A0A9P7H6A4"/>
<comment type="function">
    <text evidence="14">Converts trimethyllysine (TML) into hydroxytrimethyllysine (HTML).</text>
</comment>
<evidence type="ECO:0000256" key="4">
    <source>
        <dbReference type="ARBA" id="ARBA00008654"/>
    </source>
</evidence>
<dbReference type="Pfam" id="PF06155">
    <property type="entry name" value="GBBH-like_N"/>
    <property type="match status" value="1"/>
</dbReference>
<feature type="domain" description="TauD/TfdA-like" evidence="17">
    <location>
        <begin position="174"/>
        <end position="420"/>
    </location>
</feature>
<dbReference type="GO" id="GO:0045329">
    <property type="term" value="P:carnitine biosynthetic process"/>
    <property type="evidence" value="ECO:0007669"/>
    <property type="project" value="UniProtKB-KW"/>
</dbReference>
<evidence type="ECO:0000256" key="10">
    <source>
        <dbReference type="ARBA" id="ARBA00023004"/>
    </source>
</evidence>
<evidence type="ECO:0000256" key="5">
    <source>
        <dbReference type="ARBA" id="ARBA00012267"/>
    </source>
</evidence>
<dbReference type="InterPro" id="IPR012776">
    <property type="entry name" value="Trimethyllysine_dOase"/>
</dbReference>
<evidence type="ECO:0000256" key="15">
    <source>
        <dbReference type="ARBA" id="ARBA00049334"/>
    </source>
</evidence>
<evidence type="ECO:0000313" key="20">
    <source>
        <dbReference type="Proteomes" id="UP000782241"/>
    </source>
</evidence>
<evidence type="ECO:0000256" key="13">
    <source>
        <dbReference type="ARBA" id="ARBA00032283"/>
    </source>
</evidence>
<evidence type="ECO:0000256" key="7">
    <source>
        <dbReference type="ARBA" id="ARBA00022873"/>
    </source>
</evidence>
<dbReference type="FunFam" id="3.60.130.10:FF:000001">
    <property type="entry name" value="Trimethyllysine dioxygenase, mitochondrial"/>
    <property type="match status" value="1"/>
</dbReference>
<evidence type="ECO:0000256" key="12">
    <source>
        <dbReference type="ARBA" id="ARBA00031778"/>
    </source>
</evidence>
<comment type="caution">
    <text evidence="19">The sequence shown here is derived from an EMBL/GenBank/DDBJ whole genome shotgun (WGS) entry which is preliminary data.</text>
</comment>
<organism evidence="19 20">
    <name type="scientific">Fusarium avenaceum</name>
    <dbReference type="NCBI Taxonomy" id="40199"/>
    <lineage>
        <taxon>Eukaryota</taxon>
        <taxon>Fungi</taxon>
        <taxon>Dikarya</taxon>
        <taxon>Ascomycota</taxon>
        <taxon>Pezizomycotina</taxon>
        <taxon>Sordariomycetes</taxon>
        <taxon>Hypocreomycetidae</taxon>
        <taxon>Hypocreales</taxon>
        <taxon>Nectriaceae</taxon>
        <taxon>Fusarium</taxon>
        <taxon>Fusarium tricinctum species complex</taxon>
    </lineage>
</organism>
<evidence type="ECO:0000256" key="3">
    <source>
        <dbReference type="ARBA" id="ARBA00005022"/>
    </source>
</evidence>
<keyword evidence="7" id="KW-0124">Carnitine biosynthesis</keyword>
<dbReference type="GO" id="GO:0005739">
    <property type="term" value="C:mitochondrion"/>
    <property type="evidence" value="ECO:0007669"/>
    <property type="project" value="TreeGrafter"/>
</dbReference>
<dbReference type="GO" id="GO:0005506">
    <property type="term" value="F:iron ion binding"/>
    <property type="evidence" value="ECO:0007669"/>
    <property type="project" value="InterPro"/>
</dbReference>
<dbReference type="CDD" id="cd00250">
    <property type="entry name" value="CAS_like"/>
    <property type="match status" value="1"/>
</dbReference>
<evidence type="ECO:0000256" key="16">
    <source>
        <dbReference type="ARBA" id="ARBA00071191"/>
    </source>
</evidence>
<dbReference type="InterPro" id="IPR042098">
    <property type="entry name" value="TauD-like_sf"/>
</dbReference>
<gene>
    <name evidence="19" type="ORF">KAF25_003239</name>
</gene>